<dbReference type="EMBL" id="JAVXUP010001187">
    <property type="protein sequence ID" value="KAK3014864.1"/>
    <property type="molecule type" value="Genomic_DNA"/>
</dbReference>
<evidence type="ECO:0000256" key="2">
    <source>
        <dbReference type="ARBA" id="ARBA00010864"/>
    </source>
</evidence>
<keyword evidence="6" id="KW-0406">Ion transport</keyword>
<keyword evidence="7 8" id="KW-0472">Membrane</keyword>
<comment type="similarity">
    <text evidence="2">Belongs to the TrkH potassium transport family. HKT (TC 2.A.38.3) subfamily.</text>
</comment>
<dbReference type="InterPro" id="IPR003445">
    <property type="entry name" value="Cat_transpt"/>
</dbReference>
<evidence type="ECO:0008006" key="11">
    <source>
        <dbReference type="Google" id="ProtNLM"/>
    </source>
</evidence>
<dbReference type="InterPro" id="IPR051143">
    <property type="entry name" value="TrkH_K-transport"/>
</dbReference>
<evidence type="ECO:0000256" key="6">
    <source>
        <dbReference type="ARBA" id="ARBA00023065"/>
    </source>
</evidence>
<feature type="transmembrane region" description="Helical" evidence="8">
    <location>
        <begin position="333"/>
        <end position="351"/>
    </location>
</feature>
<organism evidence="9 10">
    <name type="scientific">Escallonia herrerae</name>
    <dbReference type="NCBI Taxonomy" id="1293975"/>
    <lineage>
        <taxon>Eukaryota</taxon>
        <taxon>Viridiplantae</taxon>
        <taxon>Streptophyta</taxon>
        <taxon>Embryophyta</taxon>
        <taxon>Tracheophyta</taxon>
        <taxon>Spermatophyta</taxon>
        <taxon>Magnoliopsida</taxon>
        <taxon>eudicotyledons</taxon>
        <taxon>Gunneridae</taxon>
        <taxon>Pentapetalae</taxon>
        <taxon>asterids</taxon>
        <taxon>campanulids</taxon>
        <taxon>Escalloniales</taxon>
        <taxon>Escalloniaceae</taxon>
        <taxon>Escallonia</taxon>
    </lineage>
</organism>
<evidence type="ECO:0000256" key="1">
    <source>
        <dbReference type="ARBA" id="ARBA00004141"/>
    </source>
</evidence>
<protein>
    <recommendedName>
        <fullName evidence="11">Sodium transporter HKT1</fullName>
    </recommendedName>
</protein>
<evidence type="ECO:0000313" key="10">
    <source>
        <dbReference type="Proteomes" id="UP001188597"/>
    </source>
</evidence>
<keyword evidence="3" id="KW-0813">Transport</keyword>
<dbReference type="Pfam" id="PF02386">
    <property type="entry name" value="TrkH"/>
    <property type="match status" value="1"/>
</dbReference>
<name>A0AA89AS59_9ASTE</name>
<evidence type="ECO:0000256" key="4">
    <source>
        <dbReference type="ARBA" id="ARBA00022692"/>
    </source>
</evidence>
<dbReference type="GO" id="GO:0005886">
    <property type="term" value="C:plasma membrane"/>
    <property type="evidence" value="ECO:0007669"/>
    <property type="project" value="TreeGrafter"/>
</dbReference>
<dbReference type="PANTHER" id="PTHR31064">
    <property type="entry name" value="POTASSIUM TRANSPORT PROTEIN DDB_G0292412-RELATED"/>
    <property type="match status" value="1"/>
</dbReference>
<dbReference type="GO" id="GO:0015081">
    <property type="term" value="F:sodium ion transmembrane transporter activity"/>
    <property type="evidence" value="ECO:0007669"/>
    <property type="project" value="TreeGrafter"/>
</dbReference>
<keyword evidence="5 8" id="KW-1133">Transmembrane helix</keyword>
<feature type="transmembrane region" description="Helical" evidence="8">
    <location>
        <begin position="280"/>
        <end position="298"/>
    </location>
</feature>
<dbReference type="AlphaFoldDB" id="A0AA89AS59"/>
<feature type="transmembrane region" description="Helical" evidence="8">
    <location>
        <begin position="155"/>
        <end position="177"/>
    </location>
</feature>
<evidence type="ECO:0000313" key="9">
    <source>
        <dbReference type="EMBL" id="KAK3014864.1"/>
    </source>
</evidence>
<dbReference type="Proteomes" id="UP001188597">
    <property type="component" value="Unassembled WGS sequence"/>
</dbReference>
<proteinExistence type="inferred from homology"/>
<evidence type="ECO:0000256" key="7">
    <source>
        <dbReference type="ARBA" id="ARBA00023136"/>
    </source>
</evidence>
<feature type="transmembrane region" description="Helical" evidence="8">
    <location>
        <begin position="223"/>
        <end position="247"/>
    </location>
</feature>
<reference evidence="9" key="1">
    <citation type="submission" date="2022-12" db="EMBL/GenBank/DDBJ databases">
        <title>Draft genome assemblies for two species of Escallonia (Escalloniales).</title>
        <authorList>
            <person name="Chanderbali A."/>
            <person name="Dervinis C."/>
            <person name="Anghel I."/>
            <person name="Soltis D."/>
            <person name="Soltis P."/>
            <person name="Zapata F."/>
        </authorList>
    </citation>
    <scope>NUCLEOTIDE SEQUENCE</scope>
    <source>
        <strain evidence="9">UCBG64.0493</strain>
        <tissue evidence="9">Leaf</tissue>
    </source>
</reference>
<comment type="subcellular location">
    <subcellularLocation>
        <location evidence="1">Membrane</location>
        <topology evidence="1">Multi-pass membrane protein</topology>
    </subcellularLocation>
</comment>
<keyword evidence="10" id="KW-1185">Reference proteome</keyword>
<gene>
    <name evidence="9" type="ORF">RJ639_007965</name>
</gene>
<feature type="transmembrane region" description="Helical" evidence="8">
    <location>
        <begin position="74"/>
        <end position="94"/>
    </location>
</feature>
<evidence type="ECO:0000256" key="5">
    <source>
        <dbReference type="ARBA" id="ARBA00022989"/>
    </source>
</evidence>
<keyword evidence="4 8" id="KW-0812">Transmembrane</keyword>
<evidence type="ECO:0000256" key="3">
    <source>
        <dbReference type="ARBA" id="ARBA00022448"/>
    </source>
</evidence>
<accession>A0AA89AS59</accession>
<evidence type="ECO:0000256" key="8">
    <source>
        <dbReference type="SAM" id="Phobius"/>
    </source>
</evidence>
<dbReference type="PANTHER" id="PTHR31064:SF30">
    <property type="entry name" value="HIGH-AFFINITY POTASSIUM TRANSPORT PROTEIN-RELATED"/>
    <property type="match status" value="1"/>
</dbReference>
<feature type="transmembrane region" description="Helical" evidence="8">
    <location>
        <begin position="12"/>
        <end position="31"/>
    </location>
</feature>
<comment type="caution">
    <text evidence="9">The sequence shown here is derived from an EMBL/GenBank/DDBJ whole genome shotgun (WGS) entry which is preliminary data.</text>
</comment>
<sequence>MRHSLRSSLAKPYWVQLAYFLFLSSGGFLTLKLSKPKATLFVLRDIDVFFTSVSAATVSSMSTLEMEVFSNTQLVIISILMFVGGEVFTSMLGLHLPRYWPSIRINGFRNRINMASTHSDSFDEMELGSVIEKPVSSTNVQDLKNKSAKCLGNVVLSYLVVVHVVGSSLIFLYISLVPSASQVLNKKGLRTLTFSIFTTISTFANCGFVPINENMVVFKKNSGLLLILIPQILMGNTLYPLCLWVLIRALKRVTKRVEFGYLLENWRELRYSHLLPTVRCFLLGATVFGFILAQWILFCSLEWKSQVTEGLNVHEKLVGSLFQVVNSRHAGEYVFDLSTVSPAILVLFVLMM</sequence>